<name>A0A250IEC2_9BACT</name>
<evidence type="ECO:0000313" key="1">
    <source>
        <dbReference type="EMBL" id="ATB30184.1"/>
    </source>
</evidence>
<evidence type="ECO:0000313" key="2">
    <source>
        <dbReference type="Proteomes" id="UP000217289"/>
    </source>
</evidence>
<accession>A0A250IEC2</accession>
<keyword evidence="2" id="KW-1185">Reference proteome</keyword>
<protein>
    <recommendedName>
        <fullName evidence="3">Pentapeptide repeat protein</fullName>
    </recommendedName>
</protein>
<dbReference type="EMBL" id="CP022163">
    <property type="protein sequence ID" value="ATB30184.1"/>
    <property type="molecule type" value="Genomic_DNA"/>
</dbReference>
<organism evidence="1 2">
    <name type="scientific">Melittangium boletus DSM 14713</name>
    <dbReference type="NCBI Taxonomy" id="1294270"/>
    <lineage>
        <taxon>Bacteria</taxon>
        <taxon>Pseudomonadati</taxon>
        <taxon>Myxococcota</taxon>
        <taxon>Myxococcia</taxon>
        <taxon>Myxococcales</taxon>
        <taxon>Cystobacterineae</taxon>
        <taxon>Archangiaceae</taxon>
        <taxon>Melittangium</taxon>
    </lineage>
</organism>
<dbReference type="Proteomes" id="UP000217289">
    <property type="component" value="Chromosome"/>
</dbReference>
<gene>
    <name evidence="1" type="ORF">MEBOL_003639</name>
</gene>
<sequence>MAWLENVCIEDKKIHNERLELTDNNALYFVGPNLELRECTLVLKVTARRLHIRGARFIDCTIEMKQALKSHSDWRTATLKGCRFKGKMSGCDFGHSPEWASSMSFGEGFIEDCDFTEAQLDGCRFLGCDPSTLRFPKWPCFTILDPIGRSQELARMPWPGNISPIVMEGNAQDPSATVAVTYHAPTLAKECGTTPEAILAVLKTCEGVIY</sequence>
<dbReference type="OrthoDB" id="2579959at2"/>
<dbReference type="RefSeq" id="WP_095978659.1">
    <property type="nucleotide sequence ID" value="NZ_CP022163.1"/>
</dbReference>
<dbReference type="KEGG" id="mbd:MEBOL_003639"/>
<dbReference type="Gene3D" id="2.160.20.80">
    <property type="entry name" value="E3 ubiquitin-protein ligase SopA"/>
    <property type="match status" value="1"/>
</dbReference>
<dbReference type="SUPFAM" id="SSF141571">
    <property type="entry name" value="Pentapeptide repeat-like"/>
    <property type="match status" value="1"/>
</dbReference>
<proteinExistence type="predicted"/>
<reference evidence="1 2" key="1">
    <citation type="submission" date="2017-06" db="EMBL/GenBank/DDBJ databases">
        <authorList>
            <person name="Kim H.J."/>
            <person name="Triplett B.A."/>
        </authorList>
    </citation>
    <scope>NUCLEOTIDE SEQUENCE [LARGE SCALE GENOMIC DNA]</scope>
    <source>
        <strain evidence="1 2">DSM 14713</strain>
    </source>
</reference>
<evidence type="ECO:0008006" key="3">
    <source>
        <dbReference type="Google" id="ProtNLM"/>
    </source>
</evidence>
<dbReference type="AlphaFoldDB" id="A0A250IEC2"/>